<dbReference type="PANTHER" id="PTHR35712">
    <property type="entry name" value="MYOSIN HEAVY CHAIN-LIKE PROTEIN"/>
    <property type="match status" value="1"/>
</dbReference>
<evidence type="ECO:0000313" key="3">
    <source>
        <dbReference type="Proteomes" id="UP001279734"/>
    </source>
</evidence>
<dbReference type="AlphaFoldDB" id="A0AAD3S291"/>
<protein>
    <submittedName>
        <fullName evidence="2">Uncharacterized protein</fullName>
    </submittedName>
</protein>
<feature type="coiled-coil region" evidence="1">
    <location>
        <begin position="47"/>
        <end position="126"/>
    </location>
</feature>
<dbReference type="PANTHER" id="PTHR35712:SF1">
    <property type="entry name" value="MYOSIN HEAVY CHAIN-LIKE PROTEIN"/>
    <property type="match status" value="1"/>
</dbReference>
<reference evidence="2" key="1">
    <citation type="submission" date="2023-05" db="EMBL/GenBank/DDBJ databases">
        <title>Nepenthes gracilis genome sequencing.</title>
        <authorList>
            <person name="Fukushima K."/>
        </authorList>
    </citation>
    <scope>NUCLEOTIDE SEQUENCE</scope>
    <source>
        <strain evidence="2">SING2019-196</strain>
    </source>
</reference>
<dbReference type="Proteomes" id="UP001279734">
    <property type="component" value="Unassembled WGS sequence"/>
</dbReference>
<evidence type="ECO:0000313" key="2">
    <source>
        <dbReference type="EMBL" id="GMH03086.1"/>
    </source>
</evidence>
<accession>A0AAD3S291</accession>
<comment type="caution">
    <text evidence="2">The sequence shown here is derived from an EMBL/GenBank/DDBJ whole genome shotgun (WGS) entry which is preliminary data.</text>
</comment>
<proteinExistence type="predicted"/>
<keyword evidence="1" id="KW-0175">Coiled coil</keyword>
<keyword evidence="3" id="KW-1185">Reference proteome</keyword>
<gene>
    <name evidence="2" type="ORF">Nepgr_004925</name>
</gene>
<sequence length="708" mass="80257">MVHGANPSCNYTNQSSVIKIKTASLRGWCSDFVLLGAEARNPTRSFMEDSSAESESSIARIQQLEHERDELRKDIEQLCMQQAGPSYLLVATRLHFQRTAGLEQEIENLKKKLAASTRENLNLKEELSEAYRIKSQLAELHNESVSKNLELEKQLKFFQGCVASAFAERDHALMEAEKFKDRAEVMSHKLNDSQKRLEELNSDAIRSQELLPRLQADLSKQGKEIEIFKKVVNKFYEIRQQTSVGIEDEDSGWDDKCACLLDDPADTWSFNAHSEDSTAKYISALQEQLETLRSSVDNLQNKLRVGLEIENHLKRQVSKLERKRIISDKLIMSGISRLREYHSHQRLHILDLLNEGKSYLKSIIDVLQEKLGPLNLSREEIFVLPFSDGKPDGKYCGDERQSTDPVVAAEIFLQRNGSSLSNVFKEVDTSEVLSQALHEKVSALLLLQQEEERHFLERNVNAARLKKLDELQRSLLQVTNEKVKALMELAQLKQEFQLLQEKITRGNGQGELLPSQRERRVTVIGKEGKFKNLWKNKYLKRWIGNVEFDGSEADSASSSDGYFTNRRASYSMDVARMKIEHATLKESMESMEHLTSVVRKLRLSLLKAKEAFTSEDAVISSKTLDDITSEAKLVKTALGSSLPLSWSGEEGIGPYGNGIVEETSNYEDPSIEKIDSVSAAGFEMVELLTLAAQILKDKIARREVRDGS</sequence>
<name>A0AAD3S291_NEPGR</name>
<feature type="coiled-coil region" evidence="1">
    <location>
        <begin position="446"/>
        <end position="509"/>
    </location>
</feature>
<organism evidence="2 3">
    <name type="scientific">Nepenthes gracilis</name>
    <name type="common">Slender pitcher plant</name>
    <dbReference type="NCBI Taxonomy" id="150966"/>
    <lineage>
        <taxon>Eukaryota</taxon>
        <taxon>Viridiplantae</taxon>
        <taxon>Streptophyta</taxon>
        <taxon>Embryophyta</taxon>
        <taxon>Tracheophyta</taxon>
        <taxon>Spermatophyta</taxon>
        <taxon>Magnoliopsida</taxon>
        <taxon>eudicotyledons</taxon>
        <taxon>Gunneridae</taxon>
        <taxon>Pentapetalae</taxon>
        <taxon>Caryophyllales</taxon>
        <taxon>Nepenthaceae</taxon>
        <taxon>Nepenthes</taxon>
    </lineage>
</organism>
<dbReference type="EMBL" id="BSYO01000004">
    <property type="protein sequence ID" value="GMH03086.1"/>
    <property type="molecule type" value="Genomic_DNA"/>
</dbReference>
<feature type="coiled-coil region" evidence="1">
    <location>
        <begin position="183"/>
        <end position="210"/>
    </location>
</feature>
<evidence type="ECO:0000256" key="1">
    <source>
        <dbReference type="SAM" id="Coils"/>
    </source>
</evidence>